<gene>
    <name evidence="3" type="ORF">EV700_1902</name>
</gene>
<dbReference type="PANTHER" id="PTHR44520:SF1">
    <property type="entry name" value="TWO-COMPONENT SYSTEM REGULATORY PROTEIN"/>
    <property type="match status" value="1"/>
</dbReference>
<dbReference type="OrthoDB" id="9793549at2"/>
<sequence>MNNLFSMDVLLVEDSPLDAELTMDALRRQRLANRIVWAKDGAEALDYLYCRGDYAERDPVPPRLVLLDLKMPKVDGREVLAIMKNDSRLHRIPVVMLTSSAEESDLVESYGLGVNSYVVKPVDFDVFAAEIGKLGLYWLLINRSPTP</sequence>
<reference evidence="3 4" key="1">
    <citation type="submission" date="2019-02" db="EMBL/GenBank/DDBJ databases">
        <title>Genomic Encyclopedia of Type Strains, Phase IV (KMG-IV): sequencing the most valuable type-strain genomes for metagenomic binning, comparative biology and taxonomic classification.</title>
        <authorList>
            <person name="Goeker M."/>
        </authorList>
    </citation>
    <scope>NUCLEOTIDE SEQUENCE [LARGE SCALE GENOMIC DNA]</scope>
    <source>
        <strain evidence="3 4">DSM 105135</strain>
    </source>
</reference>
<dbReference type="PROSITE" id="PS50110">
    <property type="entry name" value="RESPONSE_REGULATORY"/>
    <property type="match status" value="1"/>
</dbReference>
<evidence type="ECO:0000313" key="4">
    <source>
        <dbReference type="Proteomes" id="UP000292423"/>
    </source>
</evidence>
<dbReference type="CDD" id="cd17557">
    <property type="entry name" value="REC_Rcp-like"/>
    <property type="match status" value="1"/>
</dbReference>
<dbReference type="InterPro" id="IPR052893">
    <property type="entry name" value="TCS_response_regulator"/>
</dbReference>
<dbReference type="SMART" id="SM00448">
    <property type="entry name" value="REC"/>
    <property type="match status" value="1"/>
</dbReference>
<feature type="domain" description="Response regulatory" evidence="2">
    <location>
        <begin position="8"/>
        <end position="135"/>
    </location>
</feature>
<dbReference type="EMBL" id="SHKX01000012">
    <property type="protein sequence ID" value="RZU45090.1"/>
    <property type="molecule type" value="Genomic_DNA"/>
</dbReference>
<feature type="modified residue" description="4-aspartylphosphate" evidence="1">
    <location>
        <position position="68"/>
    </location>
</feature>
<keyword evidence="4" id="KW-1185">Reference proteome</keyword>
<dbReference type="AlphaFoldDB" id="A0A4Q7Z440"/>
<protein>
    <submittedName>
        <fullName evidence="3">Response regulator receiver domain-containing protein</fullName>
    </submittedName>
</protein>
<evidence type="ECO:0000256" key="1">
    <source>
        <dbReference type="PROSITE-ProRule" id="PRU00169"/>
    </source>
</evidence>
<organism evidence="3 4">
    <name type="scientific">Fluviicoccus keumensis</name>
    <dbReference type="NCBI Taxonomy" id="1435465"/>
    <lineage>
        <taxon>Bacteria</taxon>
        <taxon>Pseudomonadati</taxon>
        <taxon>Pseudomonadota</taxon>
        <taxon>Gammaproteobacteria</taxon>
        <taxon>Moraxellales</taxon>
        <taxon>Moraxellaceae</taxon>
        <taxon>Fluviicoccus</taxon>
    </lineage>
</organism>
<dbReference type="Pfam" id="PF00072">
    <property type="entry name" value="Response_reg"/>
    <property type="match status" value="1"/>
</dbReference>
<accession>A0A4Q7Z440</accession>
<comment type="caution">
    <text evidence="3">The sequence shown here is derived from an EMBL/GenBank/DDBJ whole genome shotgun (WGS) entry which is preliminary data.</text>
</comment>
<evidence type="ECO:0000313" key="3">
    <source>
        <dbReference type="EMBL" id="RZU45090.1"/>
    </source>
</evidence>
<dbReference type="GO" id="GO:0000160">
    <property type="term" value="P:phosphorelay signal transduction system"/>
    <property type="evidence" value="ECO:0007669"/>
    <property type="project" value="InterPro"/>
</dbReference>
<dbReference type="RefSeq" id="WP_130413095.1">
    <property type="nucleotide sequence ID" value="NZ_SHKX01000012.1"/>
</dbReference>
<keyword evidence="1" id="KW-0597">Phosphoprotein</keyword>
<dbReference type="Gene3D" id="3.40.50.2300">
    <property type="match status" value="1"/>
</dbReference>
<evidence type="ECO:0000259" key="2">
    <source>
        <dbReference type="PROSITE" id="PS50110"/>
    </source>
</evidence>
<proteinExistence type="predicted"/>
<dbReference type="InterPro" id="IPR001789">
    <property type="entry name" value="Sig_transdc_resp-reg_receiver"/>
</dbReference>
<dbReference type="InterPro" id="IPR011006">
    <property type="entry name" value="CheY-like_superfamily"/>
</dbReference>
<dbReference type="PANTHER" id="PTHR44520">
    <property type="entry name" value="RESPONSE REGULATOR RCP1-RELATED"/>
    <property type="match status" value="1"/>
</dbReference>
<dbReference type="SUPFAM" id="SSF52172">
    <property type="entry name" value="CheY-like"/>
    <property type="match status" value="1"/>
</dbReference>
<name>A0A4Q7Z440_9GAMM</name>
<dbReference type="Proteomes" id="UP000292423">
    <property type="component" value="Unassembled WGS sequence"/>
</dbReference>